<comment type="caution">
    <text evidence="6">The sequence shown here is derived from an EMBL/GenBank/DDBJ whole genome shotgun (WGS) entry which is preliminary data.</text>
</comment>
<evidence type="ECO:0000256" key="5">
    <source>
        <dbReference type="ARBA" id="ARBA00023014"/>
    </source>
</evidence>
<keyword evidence="5" id="KW-0411">Iron-sulfur</keyword>
<keyword evidence="1" id="KW-0004">4Fe-4S</keyword>
<dbReference type="EMBL" id="RQJO01000008">
    <property type="protein sequence ID" value="RRB03686.1"/>
    <property type="molecule type" value="Genomic_DNA"/>
</dbReference>
<keyword evidence="7" id="KW-1185">Reference proteome</keyword>
<dbReference type="InterPro" id="IPR039650">
    <property type="entry name" value="HdrA-like"/>
</dbReference>
<keyword evidence="4" id="KW-0408">Iron</keyword>
<keyword evidence="2" id="KW-0479">Metal-binding</keyword>
<name>A0A3P1BS53_9BACT</name>
<dbReference type="OrthoDB" id="9777740at2"/>
<dbReference type="AlphaFoldDB" id="A0A3P1BS53"/>
<dbReference type="GO" id="GO:0016491">
    <property type="term" value="F:oxidoreductase activity"/>
    <property type="evidence" value="ECO:0007669"/>
    <property type="project" value="UniProtKB-KW"/>
</dbReference>
<gene>
    <name evidence="6" type="ORF">EHT25_09100</name>
</gene>
<evidence type="ECO:0000256" key="2">
    <source>
        <dbReference type="ARBA" id="ARBA00022723"/>
    </source>
</evidence>
<dbReference type="PANTHER" id="PTHR43498:SF1">
    <property type="entry name" value="COB--COM HETERODISULFIDE REDUCTASE IRON-SULFUR SUBUNIT A"/>
    <property type="match status" value="1"/>
</dbReference>
<sequence>MASSKNTRREFVKNTVAATGTLTLATPLLSTHSSLSRLPLKTVKTEVLVCGGGCAGIAAALASARSGAKTVLVERAGFAGGIITCVGLPYFDGLIDKPTGRFVTFGIVAEFLQKMGVAKPGAKHIDDCRPDLITKYWGSVLIDNTEQFKVLCDDLIQQQSDHLSVLYHTTVCDTEVKDGRISAVMIANKDGITRIEAKQVIDCTGDADVATWSGAPVEKTTPLMPLTLHFRIGNVKRNPEMTEAAKQEMIKANQRGELPLFYGPGLIFAFAKDEAYVHAVRVAADASNAADLTRAEMQGRKDAWTMFSHWKKSVPGFEDSYFITSGPYIGVRESRRIIGQHVLSVDDLRITRQHADAVATGCWFVDIHPNKITTDKPFAGSGFQPKPYDISYRSLVPQKLSNLLVAGRCHSASADAAASSRVTATAMVLGEAAGTAAALAVKARTEVALFDGVKVRERLAQRGAGPFSEV</sequence>
<reference evidence="6 7" key="1">
    <citation type="submission" date="2018-11" db="EMBL/GenBank/DDBJ databases">
        <authorList>
            <person name="Zhou Z."/>
            <person name="Wang G."/>
        </authorList>
    </citation>
    <scope>NUCLEOTIDE SEQUENCE [LARGE SCALE GENOMIC DNA]</scope>
    <source>
        <strain evidence="6 7">KCTC52004</strain>
    </source>
</reference>
<evidence type="ECO:0000256" key="1">
    <source>
        <dbReference type="ARBA" id="ARBA00022485"/>
    </source>
</evidence>
<protein>
    <submittedName>
        <fullName evidence="6">FAD-dependent oxidoreductase</fullName>
    </submittedName>
</protein>
<keyword evidence="3" id="KW-0560">Oxidoreductase</keyword>
<evidence type="ECO:0000313" key="6">
    <source>
        <dbReference type="EMBL" id="RRB03686.1"/>
    </source>
</evidence>
<dbReference type="GO" id="GO:0046872">
    <property type="term" value="F:metal ion binding"/>
    <property type="evidence" value="ECO:0007669"/>
    <property type="project" value="UniProtKB-KW"/>
</dbReference>
<evidence type="ECO:0000256" key="4">
    <source>
        <dbReference type="ARBA" id="ARBA00023004"/>
    </source>
</evidence>
<dbReference type="Pfam" id="PF12831">
    <property type="entry name" value="FAD_oxidored"/>
    <property type="match status" value="1"/>
</dbReference>
<dbReference type="InterPro" id="IPR006311">
    <property type="entry name" value="TAT_signal"/>
</dbReference>
<dbReference type="InterPro" id="IPR036188">
    <property type="entry name" value="FAD/NAD-bd_sf"/>
</dbReference>
<evidence type="ECO:0000256" key="3">
    <source>
        <dbReference type="ARBA" id="ARBA00023002"/>
    </source>
</evidence>
<dbReference type="RefSeq" id="WP_124873659.1">
    <property type="nucleotide sequence ID" value="NZ_RQJO01000008.1"/>
</dbReference>
<evidence type="ECO:0000313" key="7">
    <source>
        <dbReference type="Proteomes" id="UP000271925"/>
    </source>
</evidence>
<dbReference type="Gene3D" id="3.50.50.60">
    <property type="entry name" value="FAD/NAD(P)-binding domain"/>
    <property type="match status" value="1"/>
</dbReference>
<dbReference type="SUPFAM" id="SSF51905">
    <property type="entry name" value="FAD/NAD(P)-binding domain"/>
    <property type="match status" value="1"/>
</dbReference>
<dbReference type="GO" id="GO:0051539">
    <property type="term" value="F:4 iron, 4 sulfur cluster binding"/>
    <property type="evidence" value="ECO:0007669"/>
    <property type="project" value="UniProtKB-KW"/>
</dbReference>
<dbReference type="Proteomes" id="UP000271925">
    <property type="component" value="Unassembled WGS sequence"/>
</dbReference>
<organism evidence="6 7">
    <name type="scientific">Larkinella rosea</name>
    <dbReference type="NCBI Taxonomy" id="2025312"/>
    <lineage>
        <taxon>Bacteria</taxon>
        <taxon>Pseudomonadati</taxon>
        <taxon>Bacteroidota</taxon>
        <taxon>Cytophagia</taxon>
        <taxon>Cytophagales</taxon>
        <taxon>Spirosomataceae</taxon>
        <taxon>Larkinella</taxon>
    </lineage>
</organism>
<proteinExistence type="predicted"/>
<dbReference type="PANTHER" id="PTHR43498">
    <property type="entry name" value="FERREDOXIN:COB-COM HETERODISULFIDE REDUCTASE SUBUNIT A"/>
    <property type="match status" value="1"/>
</dbReference>
<accession>A0A3P1BS53</accession>
<dbReference type="PROSITE" id="PS51318">
    <property type="entry name" value="TAT"/>
    <property type="match status" value="1"/>
</dbReference>